<accession>A0A844QGZ0</accession>
<keyword evidence="3" id="KW-1185">Reference proteome</keyword>
<gene>
    <name evidence="2" type="ORF">GN330_08535</name>
</gene>
<name>A0A844QGZ0_9HYPH</name>
<dbReference type="InterPro" id="IPR053146">
    <property type="entry name" value="QDO-like"/>
</dbReference>
<dbReference type="InterPro" id="IPR013096">
    <property type="entry name" value="Cupin_2"/>
</dbReference>
<evidence type="ECO:0000313" key="3">
    <source>
        <dbReference type="Proteomes" id="UP000463224"/>
    </source>
</evidence>
<dbReference type="PANTHER" id="PTHR36440">
    <property type="entry name" value="PUTATIVE (AFU_ORTHOLOGUE AFUA_8G07350)-RELATED"/>
    <property type="match status" value="1"/>
</dbReference>
<dbReference type="Proteomes" id="UP000463224">
    <property type="component" value="Unassembled WGS sequence"/>
</dbReference>
<organism evidence="2 3">
    <name type="scientific">Nitratireductor arenosus</name>
    <dbReference type="NCBI Taxonomy" id="2682096"/>
    <lineage>
        <taxon>Bacteria</taxon>
        <taxon>Pseudomonadati</taxon>
        <taxon>Pseudomonadota</taxon>
        <taxon>Alphaproteobacteria</taxon>
        <taxon>Hyphomicrobiales</taxon>
        <taxon>Phyllobacteriaceae</taxon>
        <taxon>Nitratireductor</taxon>
    </lineage>
</organism>
<protein>
    <submittedName>
        <fullName evidence="2">Cupin domain-containing protein</fullName>
    </submittedName>
</protein>
<evidence type="ECO:0000259" key="1">
    <source>
        <dbReference type="Pfam" id="PF07883"/>
    </source>
</evidence>
<dbReference type="EMBL" id="WPHG01000002">
    <property type="protein sequence ID" value="MVA97293.1"/>
    <property type="molecule type" value="Genomic_DNA"/>
</dbReference>
<dbReference type="Gene3D" id="2.60.120.10">
    <property type="entry name" value="Jelly Rolls"/>
    <property type="match status" value="1"/>
</dbReference>
<sequence>MEDTTALPAGAVVLGPGEGRGYDMPTMRAVFKADGVESGGRFSASEWWLAPRSAGPGPHSHADNDEIFYVVEGTASIRVGDNWIEADKGTFVLVPAGITHDFENRGDRRAGLFNLFLPGGFEHNMPAILAWYARA</sequence>
<feature type="domain" description="Cupin type-2" evidence="1">
    <location>
        <begin position="49"/>
        <end position="112"/>
    </location>
</feature>
<dbReference type="PANTHER" id="PTHR36440:SF1">
    <property type="entry name" value="PUTATIVE (AFU_ORTHOLOGUE AFUA_8G07350)-RELATED"/>
    <property type="match status" value="1"/>
</dbReference>
<dbReference type="AlphaFoldDB" id="A0A844QGZ0"/>
<evidence type="ECO:0000313" key="2">
    <source>
        <dbReference type="EMBL" id="MVA97293.1"/>
    </source>
</evidence>
<dbReference type="SUPFAM" id="SSF51182">
    <property type="entry name" value="RmlC-like cupins"/>
    <property type="match status" value="1"/>
</dbReference>
<reference evidence="2 3" key="1">
    <citation type="submission" date="2019-12" db="EMBL/GenBank/DDBJ databases">
        <title>Nitratireductor arenosus sp. nov., Isolated from sea sand, Jeju island, South Korea.</title>
        <authorList>
            <person name="Kim W."/>
        </authorList>
    </citation>
    <scope>NUCLEOTIDE SEQUENCE [LARGE SCALE GENOMIC DNA]</scope>
    <source>
        <strain evidence="2 3">CAU 1489</strain>
    </source>
</reference>
<dbReference type="InterPro" id="IPR014710">
    <property type="entry name" value="RmlC-like_jellyroll"/>
</dbReference>
<proteinExistence type="predicted"/>
<dbReference type="Pfam" id="PF07883">
    <property type="entry name" value="Cupin_2"/>
    <property type="match status" value="1"/>
</dbReference>
<comment type="caution">
    <text evidence="2">The sequence shown here is derived from an EMBL/GenBank/DDBJ whole genome shotgun (WGS) entry which is preliminary data.</text>
</comment>
<dbReference type="InterPro" id="IPR011051">
    <property type="entry name" value="RmlC_Cupin_sf"/>
</dbReference>
<dbReference type="RefSeq" id="WP_156712268.1">
    <property type="nucleotide sequence ID" value="NZ_WPHG01000002.1"/>
</dbReference>